<dbReference type="EMBL" id="JADKCH010000002">
    <property type="protein sequence ID" value="MBK8571764.1"/>
    <property type="molecule type" value="Genomic_DNA"/>
</dbReference>
<comment type="caution">
    <text evidence="2">The sequence shown here is derived from an EMBL/GenBank/DDBJ whole genome shotgun (WGS) entry which is preliminary data.</text>
</comment>
<feature type="signal peptide" evidence="1">
    <location>
        <begin position="1"/>
        <end position="20"/>
    </location>
</feature>
<protein>
    <submittedName>
        <fullName evidence="2">Uncharacterized protein</fullName>
    </submittedName>
</protein>
<sequence length="829" mass="89099">MPRPLFALIPTLTLVLAAQAPTLAPLRIGEAPPVDLDLTTAEAALLLPRDNRDATQVEAARQRWIPLVAAVREAPAVRLRLPQGEARVPLLLAAAQALRAQAPGQRLYVAFDPKATPVLDETAWGAVDGGALLPSDLNVDSAAWRAQLAQAQETFPGRPWTLWLPKDPGPQASTLLGDGGRLVVPAGGSSAQLAGLIPTGFVEVEGGVGDLTLRNRAGEARRWTFVDGTWSAVPLPKERHEVAVTAADAYDVGALLAQVRAAHLRSRAGVRTLQAKADLDLHIQGTRGPGGDLGFTFSYFEEAGDWPELLQKEVRLNGVKANLAGEVQLPLIESRQSVSLPVALSLAERYRYRDGGPAGPGRRLLRFEPVSPDPLAYAGELEVDEASGRILEERRERNDLPGTVKSEREILTYGTVAPGVWRPVAVKTYERWVSTDGVVQVQRRFTYRDFNLNSDQFLAERDAARTSSGTMLKVTPEGARYFTRQGDGTRKIDEKAKSSGRALAGLVLVDPGMTPSVVPLGGFVYFDYNAFGRGVQVNALVAGVFNTINLAIPRGLGGFDVSASAMGLLLKGTERPVVDGRLANQDGVGRRFGMAGVELGRDLGLGFRLEGRGDFLYDDYSEGETRYRTPGYALPPSGLTKMGSLQGSWLFRGFQIRGFHGWGKRPAGTYGTAADPKSVPEEGAFKRYGGSLGLDREVKPGFWFHGEAGWVGGRAFDRFNSLDVGGFGSMVRIAGIRSNAITADQVAYAKTALAIPTGPSLRLSVSLEHARARGLDDRKTYGVTGLGLAGDLPGFWWFTSVRVDLGFGLQSDIAGVKTVSGYVALLRLF</sequence>
<name>A0A936F082_9BACT</name>
<evidence type="ECO:0000256" key="1">
    <source>
        <dbReference type="SAM" id="SignalP"/>
    </source>
</evidence>
<feature type="chain" id="PRO_5037643236" evidence="1">
    <location>
        <begin position="21"/>
        <end position="829"/>
    </location>
</feature>
<proteinExistence type="predicted"/>
<evidence type="ECO:0000313" key="2">
    <source>
        <dbReference type="EMBL" id="MBK8571764.1"/>
    </source>
</evidence>
<organism evidence="2 3">
    <name type="scientific">Candidatus Geothrix odensensis</name>
    <dbReference type="NCBI Taxonomy" id="2954440"/>
    <lineage>
        <taxon>Bacteria</taxon>
        <taxon>Pseudomonadati</taxon>
        <taxon>Acidobacteriota</taxon>
        <taxon>Holophagae</taxon>
        <taxon>Holophagales</taxon>
        <taxon>Holophagaceae</taxon>
        <taxon>Geothrix</taxon>
    </lineage>
</organism>
<gene>
    <name evidence="2" type="ORF">IPN91_03775</name>
</gene>
<reference evidence="2 3" key="1">
    <citation type="submission" date="2020-10" db="EMBL/GenBank/DDBJ databases">
        <title>Connecting structure to function with the recovery of over 1000 high-quality activated sludge metagenome-assembled genomes encoding full-length rRNA genes using long-read sequencing.</title>
        <authorList>
            <person name="Singleton C.M."/>
            <person name="Petriglieri F."/>
            <person name="Kristensen J.M."/>
            <person name="Kirkegaard R.H."/>
            <person name="Michaelsen T.Y."/>
            <person name="Andersen M.H."/>
            <person name="Karst S.M."/>
            <person name="Dueholm M.S."/>
            <person name="Nielsen P.H."/>
            <person name="Albertsen M."/>
        </authorList>
    </citation>
    <scope>NUCLEOTIDE SEQUENCE [LARGE SCALE GENOMIC DNA]</scope>
    <source>
        <strain evidence="2">OdNE_18-Q3-R46-58_MAXAC.008</strain>
    </source>
</reference>
<dbReference type="Proteomes" id="UP000709959">
    <property type="component" value="Unassembled WGS sequence"/>
</dbReference>
<keyword evidence="1" id="KW-0732">Signal</keyword>
<accession>A0A936F082</accession>
<dbReference type="AlphaFoldDB" id="A0A936F082"/>
<evidence type="ECO:0000313" key="3">
    <source>
        <dbReference type="Proteomes" id="UP000709959"/>
    </source>
</evidence>